<dbReference type="Pfam" id="PF01253">
    <property type="entry name" value="SUI1"/>
    <property type="match status" value="1"/>
</dbReference>
<keyword evidence="2" id="KW-0810">Translation regulation</keyword>
<keyword evidence="7" id="KW-1185">Reference proteome</keyword>
<evidence type="ECO:0000256" key="2">
    <source>
        <dbReference type="ARBA" id="ARBA00022845"/>
    </source>
</evidence>
<sequence>MDLQDQLKNLFPDHVPEEDPVENNVEEGIWMQEDPIICKYEKRKGKPITILEGYTGADEDFKKLAKELKTRLSVGGSFKNDSIIIQGDYRNQIMDILKEKGFKVKRVGG</sequence>
<keyword evidence="3" id="KW-0648">Protein biosynthesis</keyword>
<dbReference type="RefSeq" id="WP_201917971.1">
    <property type="nucleotide sequence ID" value="NZ_BAABAX010000023.1"/>
</dbReference>
<name>A0A936ZWG0_9FLAO</name>
<keyword evidence="6" id="KW-0396">Initiation factor</keyword>
<dbReference type="PANTHER" id="PTHR12789:SF0">
    <property type="entry name" value="DENSITY-REGULATED PROTEIN"/>
    <property type="match status" value="1"/>
</dbReference>
<evidence type="ECO:0000313" key="6">
    <source>
        <dbReference type="EMBL" id="MBL0683198.1"/>
    </source>
</evidence>
<dbReference type="GO" id="GO:0003743">
    <property type="term" value="F:translation initiation factor activity"/>
    <property type="evidence" value="ECO:0007669"/>
    <property type="project" value="UniProtKB-KW"/>
</dbReference>
<dbReference type="GO" id="GO:0001731">
    <property type="term" value="P:formation of translation preinitiation complex"/>
    <property type="evidence" value="ECO:0007669"/>
    <property type="project" value="TreeGrafter"/>
</dbReference>
<evidence type="ECO:0000256" key="3">
    <source>
        <dbReference type="ARBA" id="ARBA00022917"/>
    </source>
</evidence>
<dbReference type="AlphaFoldDB" id="A0A936ZWG0"/>
<dbReference type="InterPro" id="IPR001950">
    <property type="entry name" value="SUI1"/>
</dbReference>
<dbReference type="Gene3D" id="3.30.780.10">
    <property type="entry name" value="SUI1-like domain"/>
    <property type="match status" value="1"/>
</dbReference>
<organism evidence="6 7">
    <name type="scientific">Aquimarina mytili</name>
    <dbReference type="NCBI Taxonomy" id="874423"/>
    <lineage>
        <taxon>Bacteria</taxon>
        <taxon>Pseudomonadati</taxon>
        <taxon>Bacteroidota</taxon>
        <taxon>Flavobacteriia</taxon>
        <taxon>Flavobacteriales</taxon>
        <taxon>Flavobacteriaceae</taxon>
        <taxon>Aquimarina</taxon>
    </lineage>
</organism>
<feature type="compositionally biased region" description="Acidic residues" evidence="4">
    <location>
        <begin position="16"/>
        <end position="25"/>
    </location>
</feature>
<dbReference type="SUPFAM" id="SSF55159">
    <property type="entry name" value="eIF1-like"/>
    <property type="match status" value="1"/>
</dbReference>
<dbReference type="EMBL" id="JAERQJ010000002">
    <property type="protein sequence ID" value="MBL0683198.1"/>
    <property type="molecule type" value="Genomic_DNA"/>
</dbReference>
<comment type="caution">
    <text evidence="6">The sequence shown here is derived from an EMBL/GenBank/DDBJ whole genome shotgun (WGS) entry which is preliminary data.</text>
</comment>
<accession>A0A936ZWG0</accession>
<feature type="domain" description="SUI1" evidence="5">
    <location>
        <begin position="35"/>
        <end position="101"/>
    </location>
</feature>
<feature type="region of interest" description="Disordered" evidence="4">
    <location>
        <begin position="1"/>
        <end position="26"/>
    </location>
</feature>
<dbReference type="CDD" id="cd11567">
    <property type="entry name" value="YciH_like"/>
    <property type="match status" value="1"/>
</dbReference>
<dbReference type="Proteomes" id="UP000651057">
    <property type="component" value="Unassembled WGS sequence"/>
</dbReference>
<dbReference type="InterPro" id="IPR036877">
    <property type="entry name" value="SUI1_dom_sf"/>
</dbReference>
<evidence type="ECO:0000313" key="7">
    <source>
        <dbReference type="Proteomes" id="UP000651057"/>
    </source>
</evidence>
<evidence type="ECO:0000259" key="5">
    <source>
        <dbReference type="PROSITE" id="PS50296"/>
    </source>
</evidence>
<evidence type="ECO:0000256" key="4">
    <source>
        <dbReference type="SAM" id="MobiDB-lite"/>
    </source>
</evidence>
<dbReference type="GO" id="GO:0002188">
    <property type="term" value="P:translation reinitiation"/>
    <property type="evidence" value="ECO:0007669"/>
    <property type="project" value="TreeGrafter"/>
</dbReference>
<dbReference type="PANTHER" id="PTHR12789">
    <property type="entry name" value="DENSITY-REGULATED PROTEIN HOMOLOG"/>
    <property type="match status" value="1"/>
</dbReference>
<dbReference type="GO" id="GO:0006417">
    <property type="term" value="P:regulation of translation"/>
    <property type="evidence" value="ECO:0007669"/>
    <property type="project" value="UniProtKB-KW"/>
</dbReference>
<protein>
    <submittedName>
        <fullName evidence="6">Translation initiation factor</fullName>
    </submittedName>
</protein>
<reference evidence="6" key="1">
    <citation type="submission" date="2021-01" db="EMBL/GenBank/DDBJ databases">
        <authorList>
            <person name="Zhong Y.L."/>
        </authorList>
    </citation>
    <scope>NUCLEOTIDE SEQUENCE</scope>
    <source>
        <strain evidence="6">KCTC 23302</strain>
    </source>
</reference>
<dbReference type="InterPro" id="IPR050318">
    <property type="entry name" value="DENR/SUI1_TIF"/>
</dbReference>
<dbReference type="InterPro" id="IPR005872">
    <property type="entry name" value="SUI1_arc_bac"/>
</dbReference>
<evidence type="ECO:0000256" key="1">
    <source>
        <dbReference type="ARBA" id="ARBA00005422"/>
    </source>
</evidence>
<gene>
    <name evidence="6" type="ORF">JJQ60_06700</name>
</gene>
<dbReference type="GO" id="GO:0003729">
    <property type="term" value="F:mRNA binding"/>
    <property type="evidence" value="ECO:0007669"/>
    <property type="project" value="TreeGrafter"/>
</dbReference>
<comment type="similarity">
    <text evidence="1">Belongs to the SUI1 family.</text>
</comment>
<dbReference type="PROSITE" id="PS50296">
    <property type="entry name" value="SUI1"/>
    <property type="match status" value="1"/>
</dbReference>
<proteinExistence type="inferred from homology"/>